<evidence type="ECO:0000259" key="2">
    <source>
        <dbReference type="Pfam" id="PF13439"/>
    </source>
</evidence>
<reference evidence="3 4" key="1">
    <citation type="submission" date="2014-07" db="EMBL/GenBank/DDBJ databases">
        <title>Methanogenic archaea and the global carbon cycle.</title>
        <authorList>
            <person name="Henriksen J.R."/>
            <person name="Luke J."/>
            <person name="Reinhart S."/>
            <person name="Benedict M.N."/>
            <person name="Youngblut N.D."/>
            <person name="Metcalf M.E."/>
            <person name="Whitaker R.J."/>
            <person name="Metcalf W.W."/>
        </authorList>
    </citation>
    <scope>NUCLEOTIDE SEQUENCE [LARGE SCALE GENOMIC DNA]</scope>
    <source>
        <strain evidence="3 4">HI350</strain>
    </source>
</reference>
<dbReference type="RefSeq" id="WP_148705578.1">
    <property type="nucleotide sequence ID" value="NZ_CP009507.1"/>
</dbReference>
<dbReference type="InterPro" id="IPR050194">
    <property type="entry name" value="Glycosyltransferase_grp1"/>
</dbReference>
<dbReference type="Pfam" id="PF13439">
    <property type="entry name" value="Glyco_transf_4"/>
    <property type="match status" value="1"/>
</dbReference>
<organism evidence="3 4">
    <name type="scientific">Methanosarcina siciliae HI350</name>
    <dbReference type="NCBI Taxonomy" id="1434119"/>
    <lineage>
        <taxon>Archaea</taxon>
        <taxon>Methanobacteriati</taxon>
        <taxon>Methanobacteriota</taxon>
        <taxon>Stenosarchaea group</taxon>
        <taxon>Methanomicrobia</taxon>
        <taxon>Methanosarcinales</taxon>
        <taxon>Methanosarcinaceae</taxon>
        <taxon>Methanosarcina</taxon>
    </lineage>
</organism>
<evidence type="ECO:0000313" key="3">
    <source>
        <dbReference type="EMBL" id="AKB33066.1"/>
    </source>
</evidence>
<evidence type="ECO:0000259" key="1">
    <source>
        <dbReference type="Pfam" id="PF00534"/>
    </source>
</evidence>
<dbReference type="PANTHER" id="PTHR45947">
    <property type="entry name" value="SULFOQUINOVOSYL TRANSFERASE SQD2"/>
    <property type="match status" value="1"/>
</dbReference>
<protein>
    <submittedName>
        <fullName evidence="3">Glycosyltransferase</fullName>
    </submittedName>
</protein>
<dbReference type="KEGG" id="msz:MSSIH_2376"/>
<evidence type="ECO:0000313" key="4">
    <source>
        <dbReference type="Proteomes" id="UP000033092"/>
    </source>
</evidence>
<name>A0A0E3LB32_9EURY</name>
<dbReference type="PATRIC" id="fig|1434119.4.peg.3123"/>
<dbReference type="GO" id="GO:0016757">
    <property type="term" value="F:glycosyltransferase activity"/>
    <property type="evidence" value="ECO:0007669"/>
    <property type="project" value="InterPro"/>
</dbReference>
<gene>
    <name evidence="3" type="ORF">MSSIH_2376</name>
</gene>
<dbReference type="AlphaFoldDB" id="A0A0E3LB32"/>
<sequence>MEVIMVYPLDPSKLEGGGGIRYVHNLIINYLDRGIKVKLLGIKLVEEQTFKHPLFELIVIQEPHKLKIPHFLPQIVKDIILISHFLFGLTIESLRIKTSDNSVIHAHRSYFLLPFILFCPKTPKVCTLHMKPLEYVKVEHQSYFKFINFIYGKIESFCLKKTDRIIAINEDVNKIYNLFYPHINDKIVTLATGVDLSNFYPLDKANLRSQYGLNQGDIIIISAGRLEKIKNIDFLIRAFKILNAQIPRSKLLIVGSGSQKNKLENQANQLELSNNVVFYGEVPPLDVPKILNCGDILALTSISEASPNIVKEALACGIPVVSTDVGDVSSIITNDFLGQIAPRDECAFAQCLIDTLKTVHEQQSTVKNKCLSKSKEFDMSMIIAKMIQIYSMS</sequence>
<dbReference type="PANTHER" id="PTHR45947:SF3">
    <property type="entry name" value="SULFOQUINOVOSYL TRANSFERASE SQD2"/>
    <property type="match status" value="1"/>
</dbReference>
<dbReference type="Gene3D" id="3.40.50.2000">
    <property type="entry name" value="Glycogen Phosphorylase B"/>
    <property type="match status" value="2"/>
</dbReference>
<dbReference type="Pfam" id="PF00534">
    <property type="entry name" value="Glycos_transf_1"/>
    <property type="match status" value="1"/>
</dbReference>
<accession>A0A0E3LB32</accession>
<feature type="domain" description="Glycosyl transferase family 1" evidence="1">
    <location>
        <begin position="204"/>
        <end position="354"/>
    </location>
</feature>
<feature type="domain" description="Glycosyltransferase subfamily 4-like N-terminal" evidence="2">
    <location>
        <begin position="17"/>
        <end position="197"/>
    </location>
</feature>
<keyword evidence="3" id="KW-0808">Transferase</keyword>
<proteinExistence type="predicted"/>
<dbReference type="SUPFAM" id="SSF53756">
    <property type="entry name" value="UDP-Glycosyltransferase/glycogen phosphorylase"/>
    <property type="match status" value="1"/>
</dbReference>
<dbReference type="InterPro" id="IPR028098">
    <property type="entry name" value="Glyco_trans_4-like_N"/>
</dbReference>
<dbReference type="InterPro" id="IPR001296">
    <property type="entry name" value="Glyco_trans_1"/>
</dbReference>
<dbReference type="Proteomes" id="UP000033092">
    <property type="component" value="Chromosome"/>
</dbReference>
<dbReference type="HOGENOM" id="CLU_671976_0_0_2"/>
<dbReference type="CDD" id="cd03801">
    <property type="entry name" value="GT4_PimA-like"/>
    <property type="match status" value="1"/>
</dbReference>
<dbReference type="GeneID" id="41606498"/>
<dbReference type="EMBL" id="CP009507">
    <property type="protein sequence ID" value="AKB33066.1"/>
    <property type="molecule type" value="Genomic_DNA"/>
</dbReference>